<gene>
    <name evidence="1" type="ORF">IAQ67_16200</name>
</gene>
<dbReference type="Proteomes" id="UP000516384">
    <property type="component" value="Chromosome"/>
</dbReference>
<accession>A0A7H0Y2X7</accession>
<evidence type="ECO:0000313" key="1">
    <source>
        <dbReference type="EMBL" id="QNR65435.1"/>
    </source>
</evidence>
<proteinExistence type="predicted"/>
<name>A0A7H0Y2X7_9BACL</name>
<sequence length="81" mass="10026">MYKKYWNEDGKRYMIKIDEVRVNTSREHGTTYYKLVQKLKIYQKKKYFLGWKCIYINQWDEEVGVDLNKRIRESTNDCFGK</sequence>
<protein>
    <submittedName>
        <fullName evidence="1">Uncharacterized protein</fullName>
    </submittedName>
</protein>
<dbReference type="AlphaFoldDB" id="A0A7H0Y2X7"/>
<reference evidence="1 2" key="1">
    <citation type="submission" date="2020-09" db="EMBL/GenBank/DDBJ databases">
        <title>Characterization of Paenibacillus peoriae strain ZF390 with broad-spectrum antimicrobial activity as a potential biocontrol agent.</title>
        <authorList>
            <person name="Li L."/>
            <person name="Zhao Y."/>
            <person name="Li B."/>
            <person name="Xie X."/>
        </authorList>
    </citation>
    <scope>NUCLEOTIDE SEQUENCE [LARGE SCALE GENOMIC DNA]</scope>
    <source>
        <strain evidence="1 2">ZF390</strain>
    </source>
</reference>
<evidence type="ECO:0000313" key="2">
    <source>
        <dbReference type="Proteomes" id="UP000516384"/>
    </source>
</evidence>
<organism evidence="1 2">
    <name type="scientific">Paenibacillus peoriae</name>
    <dbReference type="NCBI Taxonomy" id="59893"/>
    <lineage>
        <taxon>Bacteria</taxon>
        <taxon>Bacillati</taxon>
        <taxon>Bacillota</taxon>
        <taxon>Bacilli</taxon>
        <taxon>Bacillales</taxon>
        <taxon>Paenibacillaceae</taxon>
        <taxon>Paenibacillus</taxon>
    </lineage>
</organism>
<dbReference type="RefSeq" id="WP_190297335.1">
    <property type="nucleotide sequence ID" value="NZ_CP061172.1"/>
</dbReference>
<dbReference type="EMBL" id="CP061172">
    <property type="protein sequence ID" value="QNR65435.1"/>
    <property type="molecule type" value="Genomic_DNA"/>
</dbReference>